<evidence type="ECO:0000256" key="8">
    <source>
        <dbReference type="ARBA" id="ARBA00023136"/>
    </source>
</evidence>
<feature type="transmembrane region" description="Helical" evidence="9">
    <location>
        <begin position="157"/>
        <end position="178"/>
    </location>
</feature>
<evidence type="ECO:0000256" key="9">
    <source>
        <dbReference type="HAMAP-Rule" id="MF_00024"/>
    </source>
</evidence>
<comment type="subcellular location">
    <subcellularLocation>
        <location evidence="1 9">Cell membrane</location>
        <topology evidence="1 9">Multi-pass membrane protein</topology>
    </subcellularLocation>
</comment>
<dbReference type="eggNOG" id="COG1270">
    <property type="taxonomic scope" value="Bacteria"/>
</dbReference>
<dbReference type="AlphaFoldDB" id="A0A0H3J1R5"/>
<dbReference type="PANTHER" id="PTHR34308">
    <property type="entry name" value="COBALAMIN BIOSYNTHESIS PROTEIN CBIB"/>
    <property type="match status" value="1"/>
</dbReference>
<evidence type="ECO:0000256" key="2">
    <source>
        <dbReference type="ARBA" id="ARBA00004953"/>
    </source>
</evidence>
<evidence type="ECO:0000313" key="10">
    <source>
        <dbReference type="EMBL" id="AJA51342.1"/>
    </source>
</evidence>
<dbReference type="RefSeq" id="WP_003446123.1">
    <property type="nucleotide sequence ID" value="NZ_ANZB01000009.1"/>
</dbReference>
<keyword evidence="13" id="KW-1185">Reference proteome</keyword>
<dbReference type="GO" id="GO:0015420">
    <property type="term" value="F:ABC-type vitamin B12 transporter activity"/>
    <property type="evidence" value="ECO:0007669"/>
    <property type="project" value="UniProtKB-UniRule"/>
</dbReference>
<feature type="transmembrane region" description="Helical" evidence="9">
    <location>
        <begin position="297"/>
        <end position="316"/>
    </location>
</feature>
<keyword evidence="5 9" id="KW-0169">Cobalamin biosynthesis</keyword>
<comment type="caution">
    <text evidence="9">Lacks conserved residue(s) required for the propagation of feature annotation.</text>
</comment>
<dbReference type="KEGG" id="cpat:CLPA_c12540"/>
<comment type="similarity">
    <text evidence="3 9">Belongs to the CobD/CbiB family.</text>
</comment>
<evidence type="ECO:0000256" key="5">
    <source>
        <dbReference type="ARBA" id="ARBA00022573"/>
    </source>
</evidence>
<dbReference type="PANTHER" id="PTHR34308:SF1">
    <property type="entry name" value="COBALAMIN BIOSYNTHESIS PROTEIN CBIB"/>
    <property type="match status" value="1"/>
</dbReference>
<dbReference type="Pfam" id="PF03186">
    <property type="entry name" value="CobD_Cbib"/>
    <property type="match status" value="1"/>
</dbReference>
<evidence type="ECO:0000256" key="3">
    <source>
        <dbReference type="ARBA" id="ARBA00006263"/>
    </source>
</evidence>
<dbReference type="KEGG" id="cpae:CPAST_c12540"/>
<keyword evidence="6 9" id="KW-0812">Transmembrane</keyword>
<keyword evidence="4 9" id="KW-1003">Cell membrane</keyword>
<dbReference type="GO" id="GO:0048472">
    <property type="term" value="F:threonine-phosphate decarboxylase activity"/>
    <property type="evidence" value="ECO:0007669"/>
    <property type="project" value="InterPro"/>
</dbReference>
<dbReference type="GO" id="GO:0005886">
    <property type="term" value="C:plasma membrane"/>
    <property type="evidence" value="ECO:0007669"/>
    <property type="project" value="UniProtKB-SubCell"/>
</dbReference>
<gene>
    <name evidence="10" type="primary">cobD1</name>
    <name evidence="9" type="synonym">cobD</name>
    <name evidence="10" type="ORF">CLPA_c12540</name>
    <name evidence="11" type="ORF">CP6013_01899</name>
</gene>
<organism evidence="10 13">
    <name type="scientific">Clostridium pasteurianum DSM 525 = ATCC 6013</name>
    <dbReference type="NCBI Taxonomy" id="1262449"/>
    <lineage>
        <taxon>Bacteria</taxon>
        <taxon>Bacillati</taxon>
        <taxon>Bacillota</taxon>
        <taxon>Clostridia</taxon>
        <taxon>Eubacteriales</taxon>
        <taxon>Clostridiaceae</taxon>
        <taxon>Clostridium</taxon>
    </lineage>
</organism>
<feature type="transmembrane region" description="Helical" evidence="9">
    <location>
        <begin position="54"/>
        <end position="75"/>
    </location>
</feature>
<dbReference type="UniPathway" id="UPA00148"/>
<dbReference type="GeneID" id="93073438"/>
<evidence type="ECO:0000313" key="13">
    <source>
        <dbReference type="Proteomes" id="UP000030905"/>
    </source>
</evidence>
<dbReference type="EMBL" id="CP009268">
    <property type="protein sequence ID" value="AJA51342.1"/>
    <property type="molecule type" value="Genomic_DNA"/>
</dbReference>
<dbReference type="NCBIfam" id="TIGR00380">
    <property type="entry name" value="cobal_cbiB"/>
    <property type="match status" value="1"/>
</dbReference>
<feature type="transmembrane region" description="Helical" evidence="9">
    <location>
        <begin position="87"/>
        <end position="106"/>
    </location>
</feature>
<protein>
    <recommendedName>
        <fullName evidence="9">Cobalamin biosynthesis protein CobD</fullName>
    </recommendedName>
</protein>
<reference evidence="11" key="2">
    <citation type="submission" date="2015-10" db="EMBL/GenBank/DDBJ databases">
        <title>Improved Draft Genome Sequence of Clostridium pasteurianum Strain ATCC 6013 (DSM 525) Using a Hybrid Next-Generation Sequencing Approach.</title>
        <authorList>
            <person name="Pyne M.E."/>
            <person name="Utturkar S.M."/>
            <person name="Brown S.D."/>
            <person name="Moo-Young M."/>
            <person name="Chung D.A."/>
            <person name="Chou P.C."/>
        </authorList>
    </citation>
    <scope>NUCLEOTIDE SEQUENCE</scope>
    <source>
        <strain evidence="11">ATCC 6013</strain>
    </source>
</reference>
<evidence type="ECO:0000256" key="1">
    <source>
        <dbReference type="ARBA" id="ARBA00004651"/>
    </source>
</evidence>
<sequence>MIYIALDILLAVILDFILGDPRWLPHPIIYIGKLISFLENKARKLAESDSRLRLSGAVIVIITGFISFIIPFCLLEIVKPFAVVYHILNILIIWTTLAAKSLNIAAMKVYTSLENNDIEDARIKLSHIVGRDTKELSEEEIIRADVETVAENTSDGVIAPLIFAMIGGVPLAMLYKAVNTMDSMLGYKNKRYYYIGFFPAKIDDLFNLIPARITGVLIALISPLVKGNILESFKIMIRDRKNHKSPNCAYPEAAAAGAMKVQLGGTNSYFGELVYKPTLGDGKQDLDKRHIKEVIRLMYGAEILLVIVYIIVVYLISKNLFLYLINCNSL</sequence>
<accession>A0A0H3J1R5</accession>
<evidence type="ECO:0000256" key="7">
    <source>
        <dbReference type="ARBA" id="ARBA00022989"/>
    </source>
</evidence>
<evidence type="ECO:0000313" key="11">
    <source>
        <dbReference type="EMBL" id="KRU12651.1"/>
    </source>
</evidence>
<dbReference type="GO" id="GO:0009236">
    <property type="term" value="P:cobalamin biosynthetic process"/>
    <property type="evidence" value="ECO:0007669"/>
    <property type="project" value="UniProtKB-UniRule"/>
</dbReference>
<dbReference type="Proteomes" id="UP000030905">
    <property type="component" value="Chromosome"/>
</dbReference>
<keyword evidence="8 9" id="KW-0472">Membrane</keyword>
<comment type="pathway">
    <text evidence="2 9">Cofactor biosynthesis; adenosylcobalamin biosynthesis.</text>
</comment>
<dbReference type="InterPro" id="IPR004485">
    <property type="entry name" value="Cobalamin_biosynth_CobD/CbiB"/>
</dbReference>
<evidence type="ECO:0000313" key="12">
    <source>
        <dbReference type="Proteomes" id="UP000028042"/>
    </source>
</evidence>
<name>A0A0H3J1R5_CLOPA</name>
<dbReference type="HAMAP" id="MF_00024">
    <property type="entry name" value="CobD_CbiB"/>
    <property type="match status" value="1"/>
</dbReference>
<evidence type="ECO:0000256" key="6">
    <source>
        <dbReference type="ARBA" id="ARBA00022692"/>
    </source>
</evidence>
<reference evidence="11 12" key="3">
    <citation type="journal article" name="Genome Announc.">
        <title>Improved Draft Genome Sequence of Clostridium pasteurianum Strain ATCC 6013 (DSM 525) Using a Hybrid Next-Generation Sequencing Approach.</title>
        <authorList>
            <person name="Pyne M.E."/>
            <person name="Utturkar S."/>
            <person name="Brown S.D."/>
            <person name="Moo-Young M."/>
            <person name="Chung D.A."/>
            <person name="Chou C.P."/>
        </authorList>
    </citation>
    <scope>NUCLEOTIDE SEQUENCE [LARGE SCALE GENOMIC DNA]</scope>
    <source>
        <strain evidence="11 12">ATCC 6013</strain>
    </source>
</reference>
<reference evidence="10 13" key="1">
    <citation type="journal article" date="2015" name="Genome Announc.">
        <title>Complete Genome Sequence of the Nitrogen-Fixing and Solvent-Producing Clostridium pasteurianum DSM 525.</title>
        <authorList>
            <person name="Poehlein A."/>
            <person name="Grosse-Honebrink A."/>
            <person name="Zhang Y."/>
            <person name="Minton N.P."/>
            <person name="Daniel R."/>
        </authorList>
    </citation>
    <scope>NUCLEOTIDE SEQUENCE [LARGE SCALE GENOMIC DNA]</scope>
    <source>
        <strain evidence="10">DSM 525</strain>
        <strain evidence="13">DSM 525 / ATCC 6013</strain>
    </source>
</reference>
<comment type="function">
    <text evidence="9">Converts cobyric acid to cobinamide by the addition of aminopropanol on the F carboxylic group.</text>
</comment>
<dbReference type="PATRIC" id="fig|1262449.3.peg.2674"/>
<keyword evidence="7 9" id="KW-1133">Transmembrane helix</keyword>
<dbReference type="Proteomes" id="UP000028042">
    <property type="component" value="Unassembled WGS sequence"/>
</dbReference>
<proteinExistence type="inferred from homology"/>
<dbReference type="EMBL" id="JPGY02000001">
    <property type="protein sequence ID" value="KRU12651.1"/>
    <property type="molecule type" value="Genomic_DNA"/>
</dbReference>
<evidence type="ECO:0000256" key="4">
    <source>
        <dbReference type="ARBA" id="ARBA00022475"/>
    </source>
</evidence>